<organism evidence="1 2">
    <name type="scientific">Tenacibaculum mesophilum</name>
    <dbReference type="NCBI Taxonomy" id="104268"/>
    <lineage>
        <taxon>Bacteria</taxon>
        <taxon>Pseudomonadati</taxon>
        <taxon>Bacteroidota</taxon>
        <taxon>Flavobacteriia</taxon>
        <taxon>Flavobacteriales</taxon>
        <taxon>Flavobacteriaceae</taxon>
        <taxon>Tenacibaculum</taxon>
    </lineage>
</organism>
<dbReference type="AlphaFoldDB" id="A0AAE9MRK4"/>
<sequence>MNNILKINKNKKVKHFFILFVLITHMSCIKDIDFSQAEDIEITPVIVASLVYANLDQTSLVTPTGIEIARIREVSRLEVFNNEGAEDLNKIELNFEINNPFDRNFKLNFNFLDENNAVTYRVTSINIPKNTQTFNFQEVIDVLSNSSILNSTKIELILELLPSSDGTVIDINEPKKFTFKSAGTLYFKIN</sequence>
<protein>
    <submittedName>
        <fullName evidence="1">Uncharacterized protein</fullName>
    </submittedName>
</protein>
<dbReference type="EMBL" id="CP050861">
    <property type="protein sequence ID" value="UTD16475.1"/>
    <property type="molecule type" value="Genomic_DNA"/>
</dbReference>
<gene>
    <name evidence="1" type="ORF">HER15_13750</name>
</gene>
<dbReference type="RefSeq" id="WP_253679798.1">
    <property type="nucleotide sequence ID" value="NZ_CP050861.1"/>
</dbReference>
<evidence type="ECO:0000313" key="2">
    <source>
        <dbReference type="Proteomes" id="UP001056837"/>
    </source>
</evidence>
<name>A0AAE9MRK4_9FLAO</name>
<reference evidence="1" key="1">
    <citation type="submission" date="2020-04" db="EMBL/GenBank/DDBJ databases">
        <title>Tenacibaculum mesophilum bac2.</title>
        <authorList>
            <person name="Li M."/>
        </authorList>
    </citation>
    <scope>NUCLEOTIDE SEQUENCE</scope>
    <source>
        <strain evidence="1">Bac2</strain>
    </source>
</reference>
<dbReference type="Proteomes" id="UP001056837">
    <property type="component" value="Chromosome"/>
</dbReference>
<proteinExistence type="predicted"/>
<evidence type="ECO:0000313" key="1">
    <source>
        <dbReference type="EMBL" id="UTD16475.1"/>
    </source>
</evidence>
<accession>A0AAE9MRK4</accession>